<keyword evidence="2" id="KW-1185">Reference proteome</keyword>
<name>A0A0J0XZS9_9TREE</name>
<accession>A0A0J0XZS9</accession>
<reference evidence="1 2" key="1">
    <citation type="submission" date="2015-03" db="EMBL/GenBank/DDBJ databases">
        <title>Genomics and transcriptomics of the oil-accumulating basidiomycete yeast T. oleaginosus allow insights into substrate utilization and the diverse evolutionary trajectories of mating systems in fungi.</title>
        <authorList>
            <consortium name="DOE Joint Genome Institute"/>
            <person name="Kourist R."/>
            <person name="Kracht O."/>
            <person name="Bracharz F."/>
            <person name="Lipzen A."/>
            <person name="Nolan M."/>
            <person name="Ohm R."/>
            <person name="Grigoriev I."/>
            <person name="Sun S."/>
            <person name="Heitman J."/>
            <person name="Bruck T."/>
            <person name="Nowrousian M."/>
        </authorList>
    </citation>
    <scope>NUCLEOTIDE SEQUENCE [LARGE SCALE GENOMIC DNA]</scope>
    <source>
        <strain evidence="1 2">IBC0246</strain>
    </source>
</reference>
<organism evidence="1 2">
    <name type="scientific">Cutaneotrichosporon oleaginosum</name>
    <dbReference type="NCBI Taxonomy" id="879819"/>
    <lineage>
        <taxon>Eukaryota</taxon>
        <taxon>Fungi</taxon>
        <taxon>Dikarya</taxon>
        <taxon>Basidiomycota</taxon>
        <taxon>Agaricomycotina</taxon>
        <taxon>Tremellomycetes</taxon>
        <taxon>Trichosporonales</taxon>
        <taxon>Trichosporonaceae</taxon>
        <taxon>Cutaneotrichosporon</taxon>
    </lineage>
</organism>
<proteinExistence type="predicted"/>
<dbReference type="RefSeq" id="XP_018283029.1">
    <property type="nucleotide sequence ID" value="XM_018425060.1"/>
</dbReference>
<evidence type="ECO:0000313" key="2">
    <source>
        <dbReference type="Proteomes" id="UP000053611"/>
    </source>
</evidence>
<protein>
    <submittedName>
        <fullName evidence="1">Uncharacterized protein</fullName>
    </submittedName>
</protein>
<gene>
    <name evidence="1" type="ORF">CC85DRAFT_298724</name>
</gene>
<evidence type="ECO:0000313" key="1">
    <source>
        <dbReference type="EMBL" id="KLT46538.1"/>
    </source>
</evidence>
<dbReference type="EMBL" id="KQ087177">
    <property type="protein sequence ID" value="KLT46538.1"/>
    <property type="molecule type" value="Genomic_DNA"/>
</dbReference>
<dbReference type="GeneID" id="28985663"/>
<sequence length="178" mass="18577">MQTEAYATVDGAARLIGFATPLELGAGAHIINVTFESAVRLIGVTWDGPMSLKEVSFAPEEGNIAIVDELSTAGDGASRQKALWTVSRSDASAHITLPMNVTAFQLRGLVGPSAGSFIIAFNPSVGIPFSGNATSDVTDPIALLCAVTLDPRKHYTVDISSADAETLHLSSWGFAADE</sequence>
<dbReference type="AlphaFoldDB" id="A0A0J0XZS9"/>
<dbReference type="Proteomes" id="UP000053611">
    <property type="component" value="Unassembled WGS sequence"/>
</dbReference>